<dbReference type="Proteomes" id="UP000294902">
    <property type="component" value="Unassembled WGS sequence"/>
</dbReference>
<evidence type="ECO:0000313" key="2">
    <source>
        <dbReference type="Proteomes" id="UP000294902"/>
    </source>
</evidence>
<name>A0A4R3MPD8_9FIRM</name>
<reference evidence="1 2" key="1">
    <citation type="submission" date="2019-03" db="EMBL/GenBank/DDBJ databases">
        <title>Genomic Encyclopedia of Type Strains, Phase IV (KMG-IV): sequencing the most valuable type-strain genomes for metagenomic binning, comparative biology and taxonomic classification.</title>
        <authorList>
            <person name="Goeker M."/>
        </authorList>
    </citation>
    <scope>NUCLEOTIDE SEQUENCE [LARGE SCALE GENOMIC DNA]</scope>
    <source>
        <strain evidence="1 2">DSM 24629</strain>
    </source>
</reference>
<accession>A0A4R3MPD8</accession>
<gene>
    <name evidence="1" type="ORF">EDC18_101387</name>
</gene>
<dbReference type="Pfam" id="PF13412">
    <property type="entry name" value="HTH_24"/>
    <property type="match status" value="1"/>
</dbReference>
<keyword evidence="1" id="KW-0238">DNA-binding</keyword>
<dbReference type="AlphaFoldDB" id="A0A4R3MPD8"/>
<dbReference type="Gene3D" id="1.10.10.10">
    <property type="entry name" value="Winged helix-like DNA-binding domain superfamily/Winged helix DNA-binding domain"/>
    <property type="match status" value="1"/>
</dbReference>
<comment type="caution">
    <text evidence="1">The sequence shown here is derived from an EMBL/GenBank/DDBJ whole genome shotgun (WGS) entry which is preliminary data.</text>
</comment>
<dbReference type="OrthoDB" id="2082425at2"/>
<organism evidence="1 2">
    <name type="scientific">Natranaerovirga pectinivora</name>
    <dbReference type="NCBI Taxonomy" id="682400"/>
    <lineage>
        <taxon>Bacteria</taxon>
        <taxon>Bacillati</taxon>
        <taxon>Bacillota</taxon>
        <taxon>Clostridia</taxon>
        <taxon>Lachnospirales</taxon>
        <taxon>Natranaerovirgaceae</taxon>
        <taxon>Natranaerovirga</taxon>
    </lineage>
</organism>
<proteinExistence type="predicted"/>
<dbReference type="RefSeq" id="WP_132249699.1">
    <property type="nucleotide sequence ID" value="NZ_SMAL01000001.1"/>
</dbReference>
<dbReference type="EMBL" id="SMAL01000001">
    <property type="protein sequence ID" value="TCT17091.1"/>
    <property type="molecule type" value="Genomic_DNA"/>
</dbReference>
<protein>
    <submittedName>
        <fullName evidence="1">Winged helix-turn-helix DNA-binding protein</fullName>
    </submittedName>
</protein>
<evidence type="ECO:0000313" key="1">
    <source>
        <dbReference type="EMBL" id="TCT17091.1"/>
    </source>
</evidence>
<sequence length="185" mass="21448">MDRELQILSLIEENGQITQRELSKETGLALGTINNALQKLIYEGFINVVQENPRSINYLITIKGKVYKAKCYSNLIETSYDIITSFKSDIKECINTLIIEGKNNILLYGEQNNIFRLVKMNLIEASRVHKIDYKVINELPKHIDSNTIVLIWHAQMDKKVIKKEGIYNILLDWDRHQKNRVTSAL</sequence>
<dbReference type="InterPro" id="IPR036390">
    <property type="entry name" value="WH_DNA-bd_sf"/>
</dbReference>
<dbReference type="GO" id="GO:0003677">
    <property type="term" value="F:DNA binding"/>
    <property type="evidence" value="ECO:0007669"/>
    <property type="project" value="UniProtKB-KW"/>
</dbReference>
<keyword evidence="2" id="KW-1185">Reference proteome</keyword>
<dbReference type="SUPFAM" id="SSF46785">
    <property type="entry name" value="Winged helix' DNA-binding domain"/>
    <property type="match status" value="1"/>
</dbReference>
<dbReference type="InterPro" id="IPR036388">
    <property type="entry name" value="WH-like_DNA-bd_sf"/>
</dbReference>